<dbReference type="GO" id="GO:0005789">
    <property type="term" value="C:endoplasmic reticulum membrane"/>
    <property type="evidence" value="ECO:0007669"/>
    <property type="project" value="UniProtKB-SubCell"/>
</dbReference>
<keyword evidence="2" id="KW-0813">Transport</keyword>
<dbReference type="EMBL" id="JACGCM010000479">
    <property type="protein sequence ID" value="KAF6171550.1"/>
    <property type="molecule type" value="Genomic_DNA"/>
</dbReference>
<evidence type="ECO:0000256" key="4">
    <source>
        <dbReference type="ARBA" id="ARBA00022989"/>
    </source>
</evidence>
<feature type="transmembrane region" description="Helical" evidence="9">
    <location>
        <begin position="98"/>
        <end position="118"/>
    </location>
</feature>
<evidence type="ECO:0000256" key="5">
    <source>
        <dbReference type="ARBA" id="ARBA00023136"/>
    </source>
</evidence>
<dbReference type="PANTHER" id="PTHR31651:SF33">
    <property type="entry name" value="PROTEIN PIN-LIKES 1"/>
    <property type="match status" value="1"/>
</dbReference>
<evidence type="ECO:0000256" key="3">
    <source>
        <dbReference type="ARBA" id="ARBA00022692"/>
    </source>
</evidence>
<keyword evidence="3 9" id="KW-0812">Transmembrane</keyword>
<evidence type="ECO:0000313" key="11">
    <source>
        <dbReference type="Proteomes" id="UP000541444"/>
    </source>
</evidence>
<protein>
    <recommendedName>
        <fullName evidence="12">PIN-like protein</fullName>
    </recommendedName>
</protein>
<accession>A0A7J7NWV8</accession>
<evidence type="ECO:0000256" key="8">
    <source>
        <dbReference type="ARBA" id="ARBA00025752"/>
    </source>
</evidence>
<evidence type="ECO:0000256" key="6">
    <source>
        <dbReference type="ARBA" id="ARBA00023294"/>
    </source>
</evidence>
<sequence>MFYVFTPALVGSKLADTITVSRLVKMWFMPINILLTFLIGSALGWILIKLTRPPKHPRALILRVCFVGNLGNLLIIIVPEICKESNSPFGDSTTCSSYRLAYASLSMAMGAIYIWLYVYNIVRIASVSCAVEIIGSPSTLEYNRDTLELLLSDSYAEPLLPSVSEINADQFALPSIRSDKNVKIVGFIIGLIPQIRKTLIGDSAPLRVIQDSADLVAEGTIPALTLIIGEVLKVRKCKNLFLLESWVVRYILLPLISIAVVKGAHRIGFVHSDPLYQFVLLQFALPPTSNISTITQLFGAGPSECSVIMLWTYVFASLTITLWATFYTWLVA</sequence>
<comment type="caution">
    <text evidence="10">The sequence shown here is derived from an EMBL/GenBank/DDBJ whole genome shotgun (WGS) entry which is preliminary data.</text>
</comment>
<evidence type="ECO:0000256" key="1">
    <source>
        <dbReference type="ARBA" id="ARBA00004477"/>
    </source>
</evidence>
<feature type="transmembrane region" description="Helical" evidence="9">
    <location>
        <begin position="308"/>
        <end position="330"/>
    </location>
</feature>
<dbReference type="PANTHER" id="PTHR31651">
    <property type="match status" value="1"/>
</dbReference>
<feature type="transmembrane region" description="Helical" evidence="9">
    <location>
        <begin position="60"/>
        <end position="78"/>
    </location>
</feature>
<comment type="function">
    <text evidence="7">Involved in cellular auxin homeostasis by regulating auxin metabolism. Regulates intracellular auxin accumulation at the endoplasmic reticulum and thus auxin availability for nuclear auxin signaling.</text>
</comment>
<dbReference type="Pfam" id="PF03547">
    <property type="entry name" value="Mem_trans"/>
    <property type="match status" value="1"/>
</dbReference>
<keyword evidence="11" id="KW-1185">Reference proteome</keyword>
<dbReference type="GO" id="GO:0009734">
    <property type="term" value="P:auxin-activated signaling pathway"/>
    <property type="evidence" value="ECO:0007669"/>
    <property type="project" value="UniProtKB-KW"/>
</dbReference>
<proteinExistence type="inferred from homology"/>
<dbReference type="GO" id="GO:0080162">
    <property type="term" value="P:endoplasmic reticulum to cytosol auxin transport"/>
    <property type="evidence" value="ECO:0007669"/>
    <property type="project" value="InterPro"/>
</dbReference>
<evidence type="ECO:0000313" key="10">
    <source>
        <dbReference type="EMBL" id="KAF6171550.1"/>
    </source>
</evidence>
<comment type="subcellular location">
    <subcellularLocation>
        <location evidence="1">Endoplasmic reticulum membrane</location>
        <topology evidence="1">Multi-pass membrane protein</topology>
    </subcellularLocation>
</comment>
<evidence type="ECO:0008006" key="12">
    <source>
        <dbReference type="Google" id="ProtNLM"/>
    </source>
</evidence>
<dbReference type="InterPro" id="IPR004776">
    <property type="entry name" value="Mem_transp_PIN-like"/>
</dbReference>
<dbReference type="Proteomes" id="UP000541444">
    <property type="component" value="Unassembled WGS sequence"/>
</dbReference>
<gene>
    <name evidence="10" type="ORF">GIB67_018074</name>
</gene>
<feature type="transmembrane region" description="Helical" evidence="9">
    <location>
        <begin position="240"/>
        <end position="261"/>
    </location>
</feature>
<keyword evidence="6" id="KW-0927">Auxin signaling pathway</keyword>
<evidence type="ECO:0000256" key="2">
    <source>
        <dbReference type="ARBA" id="ARBA00022448"/>
    </source>
</evidence>
<evidence type="ECO:0000256" key="9">
    <source>
        <dbReference type="SAM" id="Phobius"/>
    </source>
</evidence>
<evidence type="ECO:0000256" key="7">
    <source>
        <dbReference type="ARBA" id="ARBA00025100"/>
    </source>
</evidence>
<dbReference type="InterPro" id="IPR045033">
    <property type="entry name" value="PILS1/3/4/5/7"/>
</dbReference>
<feature type="transmembrane region" description="Helical" evidence="9">
    <location>
        <begin position="27"/>
        <end position="48"/>
    </location>
</feature>
<keyword evidence="5 9" id="KW-0472">Membrane</keyword>
<organism evidence="10 11">
    <name type="scientific">Kingdonia uniflora</name>
    <dbReference type="NCBI Taxonomy" id="39325"/>
    <lineage>
        <taxon>Eukaryota</taxon>
        <taxon>Viridiplantae</taxon>
        <taxon>Streptophyta</taxon>
        <taxon>Embryophyta</taxon>
        <taxon>Tracheophyta</taxon>
        <taxon>Spermatophyta</taxon>
        <taxon>Magnoliopsida</taxon>
        <taxon>Ranunculales</taxon>
        <taxon>Circaeasteraceae</taxon>
        <taxon>Kingdonia</taxon>
    </lineage>
</organism>
<dbReference type="OrthoDB" id="191139at2759"/>
<comment type="similarity">
    <text evidence="8">Belongs to the auxin efflux carrier (TC 2.A.69.2) family.</text>
</comment>
<dbReference type="AlphaFoldDB" id="A0A7J7NWV8"/>
<reference evidence="10 11" key="1">
    <citation type="journal article" date="2020" name="IScience">
        <title>Genome Sequencing of the Endangered Kingdonia uniflora (Circaeasteraceae, Ranunculales) Reveals Potential Mechanisms of Evolutionary Specialization.</title>
        <authorList>
            <person name="Sun Y."/>
            <person name="Deng T."/>
            <person name="Zhang A."/>
            <person name="Moore M.J."/>
            <person name="Landis J.B."/>
            <person name="Lin N."/>
            <person name="Zhang H."/>
            <person name="Zhang X."/>
            <person name="Huang J."/>
            <person name="Zhang X."/>
            <person name="Sun H."/>
            <person name="Wang H."/>
        </authorList>
    </citation>
    <scope>NUCLEOTIDE SEQUENCE [LARGE SCALE GENOMIC DNA]</scope>
    <source>
        <strain evidence="10">TB1705</strain>
        <tissue evidence="10">Leaf</tissue>
    </source>
</reference>
<name>A0A7J7NWV8_9MAGN</name>
<keyword evidence="4 9" id="KW-1133">Transmembrane helix</keyword>